<feature type="transmembrane region" description="Helical" evidence="7">
    <location>
        <begin position="86"/>
        <end position="104"/>
    </location>
</feature>
<feature type="transmembrane region" description="Helical" evidence="7">
    <location>
        <begin position="116"/>
        <end position="142"/>
    </location>
</feature>
<keyword evidence="2 7" id="KW-1003">Cell membrane</keyword>
<comment type="function">
    <text evidence="7">Catalyzes the transfer of the diacylglyceryl group from phosphatidylglycerol to the sulfhydryl group of the N-terminal cysteine of a prolipoprotein, the first step in the formation of mature lipoproteins.</text>
</comment>
<dbReference type="GO" id="GO:0005886">
    <property type="term" value="C:plasma membrane"/>
    <property type="evidence" value="ECO:0007669"/>
    <property type="project" value="UniProtKB-SubCell"/>
</dbReference>
<feature type="binding site" evidence="7">
    <location>
        <position position="129"/>
    </location>
    <ligand>
        <name>a 1,2-diacyl-sn-glycero-3-phospho-(1'-sn-glycerol)</name>
        <dbReference type="ChEBI" id="CHEBI:64716"/>
    </ligand>
</feature>
<dbReference type="RefSeq" id="WP_067557889.1">
    <property type="nucleotide sequence ID" value="NZ_CP011391.1"/>
</dbReference>
<evidence type="ECO:0000256" key="3">
    <source>
        <dbReference type="ARBA" id="ARBA00022679"/>
    </source>
</evidence>
<dbReference type="EC" id="2.5.1.145" evidence="7"/>
<feature type="transmembrane region" description="Helical" evidence="7">
    <location>
        <begin position="43"/>
        <end position="66"/>
    </location>
</feature>
<evidence type="ECO:0000313" key="9">
    <source>
        <dbReference type="Proteomes" id="UP000069771"/>
    </source>
</evidence>
<evidence type="ECO:0000256" key="2">
    <source>
        <dbReference type="ARBA" id="ARBA00022475"/>
    </source>
</evidence>
<protein>
    <recommendedName>
        <fullName evidence="7">Phosphatidylglycerol--prolipoprotein diacylglyceryl transferase</fullName>
        <ecNumber evidence="7">2.5.1.145</ecNumber>
    </recommendedName>
</protein>
<evidence type="ECO:0000256" key="7">
    <source>
        <dbReference type="HAMAP-Rule" id="MF_01147"/>
    </source>
</evidence>
<dbReference type="EMBL" id="CP011391">
    <property type="protein sequence ID" value="AMK54894.1"/>
    <property type="molecule type" value="Genomic_DNA"/>
</dbReference>
<dbReference type="OrthoDB" id="871140at2"/>
<sequence>MHFELFHLGPLTVYTYGFLIAIGILAAFFVADRRGKAMGMDTSHLEGITLTVCITGFACSKLLYILTRLPDIIADPGILMNLEDGWVVYGGIIGGLLGGLWYCRRHQMNFMEWFDLLIPEVALAQGFGRLGCFFAGCCYGIPVEWGITFPEGGLAPAGIPLFPSQLISSAFDFGMFFFLCWIAKRKKFNGEVGAWYLILYSVGRFIIEFFRGDLIRGAVGTLSTSQFISVFTLAAGIAILVVMRKKYKNGMTKKA</sequence>
<comment type="catalytic activity">
    <reaction evidence="7">
        <text>L-cysteinyl-[prolipoprotein] + a 1,2-diacyl-sn-glycero-3-phospho-(1'-sn-glycerol) = an S-1,2-diacyl-sn-glyceryl-L-cysteinyl-[prolipoprotein] + sn-glycerol 1-phosphate + H(+)</text>
        <dbReference type="Rhea" id="RHEA:56712"/>
        <dbReference type="Rhea" id="RHEA-COMP:14679"/>
        <dbReference type="Rhea" id="RHEA-COMP:14680"/>
        <dbReference type="ChEBI" id="CHEBI:15378"/>
        <dbReference type="ChEBI" id="CHEBI:29950"/>
        <dbReference type="ChEBI" id="CHEBI:57685"/>
        <dbReference type="ChEBI" id="CHEBI:64716"/>
        <dbReference type="ChEBI" id="CHEBI:140658"/>
        <dbReference type="EC" id="2.5.1.145"/>
    </reaction>
</comment>
<proteinExistence type="inferred from homology"/>
<comment type="subcellular location">
    <subcellularLocation>
        <location evidence="7">Cell membrane</location>
        <topology evidence="7">Multi-pass membrane protein</topology>
    </subcellularLocation>
</comment>
<evidence type="ECO:0000313" key="8">
    <source>
        <dbReference type="EMBL" id="AMK54894.1"/>
    </source>
</evidence>
<feature type="transmembrane region" description="Helical" evidence="7">
    <location>
        <begin position="224"/>
        <end position="243"/>
    </location>
</feature>
<dbReference type="UniPathway" id="UPA00664"/>
<dbReference type="HAMAP" id="MF_01147">
    <property type="entry name" value="Lgt"/>
    <property type="match status" value="1"/>
</dbReference>
<dbReference type="NCBIfam" id="TIGR00544">
    <property type="entry name" value="lgt"/>
    <property type="match status" value="1"/>
</dbReference>
<organism evidence="8 9">
    <name type="scientific">Faecalibaculum rodentium</name>
    <dbReference type="NCBI Taxonomy" id="1702221"/>
    <lineage>
        <taxon>Bacteria</taxon>
        <taxon>Bacillati</taxon>
        <taxon>Bacillota</taxon>
        <taxon>Erysipelotrichia</taxon>
        <taxon>Erysipelotrichales</taxon>
        <taxon>Erysipelotrichaceae</taxon>
        <taxon>Faecalibaculum</taxon>
    </lineage>
</organism>
<feature type="transmembrane region" description="Helical" evidence="7">
    <location>
        <begin position="162"/>
        <end position="182"/>
    </location>
</feature>
<dbReference type="AlphaFoldDB" id="A0A140DW67"/>
<evidence type="ECO:0000256" key="4">
    <source>
        <dbReference type="ARBA" id="ARBA00022692"/>
    </source>
</evidence>
<dbReference type="GO" id="GO:0042158">
    <property type="term" value="P:lipoprotein biosynthetic process"/>
    <property type="evidence" value="ECO:0007669"/>
    <property type="project" value="UniProtKB-UniRule"/>
</dbReference>
<name>A0A140DW67_9FIRM</name>
<keyword evidence="9" id="KW-1185">Reference proteome</keyword>
<keyword evidence="3 7" id="KW-0808">Transferase</keyword>
<reference evidence="8 9" key="1">
    <citation type="journal article" date="2016" name="Gut Pathog.">
        <title>Whole genome sequencing of "Faecalibaculum rodentium" ALO17, isolated from C57BL/6J laboratory mouse feces.</title>
        <authorList>
            <person name="Lim S."/>
            <person name="Chang D.H."/>
            <person name="Ahn S."/>
            <person name="Kim B.C."/>
        </authorList>
    </citation>
    <scope>NUCLEOTIDE SEQUENCE [LARGE SCALE GENOMIC DNA]</scope>
    <source>
        <strain evidence="8 9">Alo17</strain>
    </source>
</reference>
<accession>A0A140DW67</accession>
<comment type="similarity">
    <text evidence="1 7">Belongs to the Lgt family.</text>
</comment>
<dbReference type="STRING" id="1702221.AALO17_17600"/>
<dbReference type="GeneID" id="78478413"/>
<keyword evidence="4 7" id="KW-0812">Transmembrane</keyword>
<dbReference type="Pfam" id="PF01790">
    <property type="entry name" value="LGT"/>
    <property type="match status" value="1"/>
</dbReference>
<evidence type="ECO:0000256" key="5">
    <source>
        <dbReference type="ARBA" id="ARBA00022989"/>
    </source>
</evidence>
<dbReference type="Proteomes" id="UP000069771">
    <property type="component" value="Chromosome"/>
</dbReference>
<dbReference type="PATRIC" id="fig|1702221.3.peg.1716"/>
<keyword evidence="6 7" id="KW-0472">Membrane</keyword>
<dbReference type="GO" id="GO:0008961">
    <property type="term" value="F:phosphatidylglycerol-prolipoprotein diacylglyceryl transferase activity"/>
    <property type="evidence" value="ECO:0007669"/>
    <property type="project" value="UniProtKB-UniRule"/>
</dbReference>
<gene>
    <name evidence="7" type="primary">lgt</name>
    <name evidence="8" type="ORF">AALO17_17600</name>
</gene>
<evidence type="ECO:0000256" key="6">
    <source>
        <dbReference type="ARBA" id="ARBA00023136"/>
    </source>
</evidence>
<keyword evidence="5 7" id="KW-1133">Transmembrane helix</keyword>
<feature type="transmembrane region" description="Helical" evidence="7">
    <location>
        <begin position="13"/>
        <end position="31"/>
    </location>
</feature>
<feature type="transmembrane region" description="Helical" evidence="7">
    <location>
        <begin position="194"/>
        <end position="212"/>
    </location>
</feature>
<dbReference type="KEGG" id="fro:AALO17_17600"/>
<evidence type="ECO:0000256" key="1">
    <source>
        <dbReference type="ARBA" id="ARBA00007150"/>
    </source>
</evidence>
<dbReference type="InterPro" id="IPR001640">
    <property type="entry name" value="Lgt"/>
</dbReference>
<dbReference type="PANTHER" id="PTHR30589">
    <property type="entry name" value="PROLIPOPROTEIN DIACYLGLYCERYL TRANSFERASE"/>
    <property type="match status" value="1"/>
</dbReference>
<comment type="pathway">
    <text evidence="7">Protein modification; lipoprotein biosynthesis (diacylglyceryl transfer).</text>
</comment>
<dbReference type="PANTHER" id="PTHR30589:SF0">
    <property type="entry name" value="PHOSPHATIDYLGLYCEROL--PROLIPOPROTEIN DIACYLGLYCERYL TRANSFERASE"/>
    <property type="match status" value="1"/>
</dbReference>